<feature type="coiled-coil region" evidence="1">
    <location>
        <begin position="172"/>
        <end position="199"/>
    </location>
</feature>
<keyword evidence="2" id="KW-0812">Transmembrane</keyword>
<dbReference type="EMBL" id="FOCL01000002">
    <property type="protein sequence ID" value="SEN09603.1"/>
    <property type="molecule type" value="Genomic_DNA"/>
</dbReference>
<sequence>MQNEELEEKVNIMEELIQGFAGRISEMETSVAEFLKSFLEQYRGTLETISSRIETANKRYSDQKIQEQIDELNGVVATVPKVIRVKNSHHLGAWSSNLIIGMVVCFIITAGSFGSTLYLYHQNDDLNREAYNFWLVRALYPKVAKTIDTRLAEDPRGFIDKAEKAMVKQQAISAAEAVAAQAEEDRKEAKRKQEKVKANK</sequence>
<dbReference type="STRING" id="551995.SAMN05192574_102438"/>
<dbReference type="RefSeq" id="WP_091209630.1">
    <property type="nucleotide sequence ID" value="NZ_FOCL01000002.1"/>
</dbReference>
<proteinExistence type="predicted"/>
<keyword evidence="2" id="KW-1133">Transmembrane helix</keyword>
<accession>A0A1H8DQV7</accession>
<dbReference type="OrthoDB" id="793768at2"/>
<organism evidence="3 4">
    <name type="scientific">Mucilaginibacter gossypiicola</name>
    <dbReference type="NCBI Taxonomy" id="551995"/>
    <lineage>
        <taxon>Bacteria</taxon>
        <taxon>Pseudomonadati</taxon>
        <taxon>Bacteroidota</taxon>
        <taxon>Sphingobacteriia</taxon>
        <taxon>Sphingobacteriales</taxon>
        <taxon>Sphingobacteriaceae</taxon>
        <taxon>Mucilaginibacter</taxon>
    </lineage>
</organism>
<dbReference type="AlphaFoldDB" id="A0A1H8DQV7"/>
<evidence type="ECO:0000313" key="3">
    <source>
        <dbReference type="EMBL" id="SEN09603.1"/>
    </source>
</evidence>
<keyword evidence="1" id="KW-0175">Coiled coil</keyword>
<feature type="coiled-coil region" evidence="1">
    <location>
        <begin position="3"/>
        <end position="59"/>
    </location>
</feature>
<evidence type="ECO:0000256" key="1">
    <source>
        <dbReference type="SAM" id="Coils"/>
    </source>
</evidence>
<feature type="transmembrane region" description="Helical" evidence="2">
    <location>
        <begin position="98"/>
        <end position="120"/>
    </location>
</feature>
<keyword evidence="2" id="KW-0472">Membrane</keyword>
<evidence type="ECO:0000313" key="4">
    <source>
        <dbReference type="Proteomes" id="UP000198942"/>
    </source>
</evidence>
<gene>
    <name evidence="3" type="ORF">SAMN05192574_102438</name>
</gene>
<dbReference type="Proteomes" id="UP000198942">
    <property type="component" value="Unassembled WGS sequence"/>
</dbReference>
<evidence type="ECO:0000256" key="2">
    <source>
        <dbReference type="SAM" id="Phobius"/>
    </source>
</evidence>
<protein>
    <submittedName>
        <fullName evidence="3">Uncharacterized protein</fullName>
    </submittedName>
</protein>
<keyword evidence="4" id="KW-1185">Reference proteome</keyword>
<name>A0A1H8DQV7_9SPHI</name>
<reference evidence="4" key="1">
    <citation type="submission" date="2016-10" db="EMBL/GenBank/DDBJ databases">
        <authorList>
            <person name="Varghese N."/>
            <person name="Submissions S."/>
        </authorList>
    </citation>
    <scope>NUCLEOTIDE SEQUENCE [LARGE SCALE GENOMIC DNA]</scope>
    <source>
        <strain evidence="4">Gh-48</strain>
    </source>
</reference>